<dbReference type="AlphaFoldDB" id="A0A6A5YI76"/>
<reference evidence="1" key="1">
    <citation type="journal article" date="2020" name="Stud. Mycol.">
        <title>101 Dothideomycetes genomes: a test case for predicting lifestyles and emergence of pathogens.</title>
        <authorList>
            <person name="Haridas S."/>
            <person name="Albert R."/>
            <person name="Binder M."/>
            <person name="Bloem J."/>
            <person name="Labutti K."/>
            <person name="Salamov A."/>
            <person name="Andreopoulos B."/>
            <person name="Baker S."/>
            <person name="Barry K."/>
            <person name="Bills G."/>
            <person name="Bluhm B."/>
            <person name="Cannon C."/>
            <person name="Castanera R."/>
            <person name="Culley D."/>
            <person name="Daum C."/>
            <person name="Ezra D."/>
            <person name="Gonzalez J."/>
            <person name="Henrissat B."/>
            <person name="Kuo A."/>
            <person name="Liang C."/>
            <person name="Lipzen A."/>
            <person name="Lutzoni F."/>
            <person name="Magnuson J."/>
            <person name="Mondo S."/>
            <person name="Nolan M."/>
            <person name="Ohm R."/>
            <person name="Pangilinan J."/>
            <person name="Park H.-J."/>
            <person name="Ramirez L."/>
            <person name="Alfaro M."/>
            <person name="Sun H."/>
            <person name="Tritt A."/>
            <person name="Yoshinaga Y."/>
            <person name="Zwiers L.-H."/>
            <person name="Turgeon B."/>
            <person name="Goodwin S."/>
            <person name="Spatafora J."/>
            <person name="Crous P."/>
            <person name="Grigoriev I."/>
        </authorList>
    </citation>
    <scope>NUCLEOTIDE SEQUENCE</scope>
    <source>
        <strain evidence="1">CBS 627.86</strain>
    </source>
</reference>
<proteinExistence type="predicted"/>
<name>A0A6A5YI76_9PLEO</name>
<keyword evidence="2" id="KW-1185">Reference proteome</keyword>
<gene>
    <name evidence="1" type="ORF">BDV96DRAFT_607857</name>
</gene>
<evidence type="ECO:0000313" key="2">
    <source>
        <dbReference type="Proteomes" id="UP000799770"/>
    </source>
</evidence>
<dbReference type="Proteomes" id="UP000799770">
    <property type="component" value="Unassembled WGS sequence"/>
</dbReference>
<organism evidence="1 2">
    <name type="scientific">Lophiotrema nucula</name>
    <dbReference type="NCBI Taxonomy" id="690887"/>
    <lineage>
        <taxon>Eukaryota</taxon>
        <taxon>Fungi</taxon>
        <taxon>Dikarya</taxon>
        <taxon>Ascomycota</taxon>
        <taxon>Pezizomycotina</taxon>
        <taxon>Dothideomycetes</taxon>
        <taxon>Pleosporomycetidae</taxon>
        <taxon>Pleosporales</taxon>
        <taxon>Lophiotremataceae</taxon>
        <taxon>Lophiotrema</taxon>
    </lineage>
</organism>
<dbReference type="EMBL" id="ML977370">
    <property type="protein sequence ID" value="KAF2105838.1"/>
    <property type="molecule type" value="Genomic_DNA"/>
</dbReference>
<accession>A0A6A5YI76</accession>
<sequence>MFPNGRSCTCVPCEHPTSLKQILLGLRWKRDRRNSREPSLLALLQVGENHGIGIQALPRSGDRGGLNHTSGVATERPVHFRISTQAQYSSLEQPYAGCSSKTRRLLLHGRRPMVPIWSVWSGWCSFGGNIKSQLHHAGFSVDLMSATVEKSWTVELFGGRPSQPGQKIKLAGVLVTRMIVIEPRSS</sequence>
<protein>
    <submittedName>
        <fullName evidence="1">Uncharacterized protein</fullName>
    </submittedName>
</protein>
<evidence type="ECO:0000313" key="1">
    <source>
        <dbReference type="EMBL" id="KAF2105838.1"/>
    </source>
</evidence>